<dbReference type="PROSITE" id="PS51667">
    <property type="entry name" value="WRC"/>
    <property type="match status" value="1"/>
</dbReference>
<protein>
    <recommendedName>
        <fullName evidence="4">WRC domain-containing protein</fullName>
    </recommendedName>
</protein>
<keyword evidence="6" id="KW-1185">Reference proteome</keyword>
<feature type="compositionally biased region" description="Basic and acidic residues" evidence="3">
    <location>
        <begin position="40"/>
        <end position="71"/>
    </location>
</feature>
<evidence type="ECO:0000256" key="1">
    <source>
        <dbReference type="ARBA" id="ARBA00023242"/>
    </source>
</evidence>
<feature type="domain" description="WRC" evidence="4">
    <location>
        <begin position="183"/>
        <end position="228"/>
    </location>
</feature>
<keyword evidence="1" id="KW-0539">Nucleus</keyword>
<name>A0A8R7QW75_TRIUA</name>
<evidence type="ECO:0000256" key="2">
    <source>
        <dbReference type="PROSITE-ProRule" id="PRU01002"/>
    </source>
</evidence>
<evidence type="ECO:0000259" key="4">
    <source>
        <dbReference type="PROSITE" id="PS51667"/>
    </source>
</evidence>
<dbReference type="Proteomes" id="UP000015106">
    <property type="component" value="Chromosome 6"/>
</dbReference>
<dbReference type="Pfam" id="PF08879">
    <property type="entry name" value="WRC"/>
    <property type="match status" value="1"/>
</dbReference>
<feature type="compositionally biased region" description="Basic and acidic residues" evidence="3">
    <location>
        <begin position="123"/>
        <end position="139"/>
    </location>
</feature>
<evidence type="ECO:0000256" key="3">
    <source>
        <dbReference type="SAM" id="MobiDB-lite"/>
    </source>
</evidence>
<dbReference type="KEGG" id="tua:125512592"/>
<feature type="region of interest" description="Disordered" evidence="3">
    <location>
        <begin position="218"/>
        <end position="278"/>
    </location>
</feature>
<evidence type="ECO:0000313" key="6">
    <source>
        <dbReference type="Proteomes" id="UP000015106"/>
    </source>
</evidence>
<comment type="caution">
    <text evidence="2">Lacks conserved residue(s) required for the propagation of feature annotation.</text>
</comment>
<dbReference type="InterPro" id="IPR014977">
    <property type="entry name" value="WRC_dom"/>
</dbReference>
<organism evidence="5 6">
    <name type="scientific">Triticum urartu</name>
    <name type="common">Red wild einkorn</name>
    <name type="synonym">Crithodium urartu</name>
    <dbReference type="NCBI Taxonomy" id="4572"/>
    <lineage>
        <taxon>Eukaryota</taxon>
        <taxon>Viridiplantae</taxon>
        <taxon>Streptophyta</taxon>
        <taxon>Embryophyta</taxon>
        <taxon>Tracheophyta</taxon>
        <taxon>Spermatophyta</taxon>
        <taxon>Magnoliopsida</taxon>
        <taxon>Liliopsida</taxon>
        <taxon>Poales</taxon>
        <taxon>Poaceae</taxon>
        <taxon>BOP clade</taxon>
        <taxon>Pooideae</taxon>
        <taxon>Triticodae</taxon>
        <taxon>Triticeae</taxon>
        <taxon>Triticinae</taxon>
        <taxon>Triticum</taxon>
    </lineage>
</organism>
<dbReference type="AlphaFoldDB" id="A0A8R7QW75"/>
<gene>
    <name evidence="5" type="primary">LOC125512592</name>
</gene>
<feature type="compositionally biased region" description="Pro residues" evidence="3">
    <location>
        <begin position="16"/>
        <end position="38"/>
    </location>
</feature>
<reference evidence="5" key="2">
    <citation type="submission" date="2018-03" db="EMBL/GenBank/DDBJ databases">
        <title>The Triticum urartu genome reveals the dynamic nature of wheat genome evolution.</title>
        <authorList>
            <person name="Ling H."/>
            <person name="Ma B."/>
            <person name="Shi X."/>
            <person name="Liu H."/>
            <person name="Dong L."/>
            <person name="Sun H."/>
            <person name="Cao Y."/>
            <person name="Gao Q."/>
            <person name="Zheng S."/>
            <person name="Li Y."/>
            <person name="Yu Y."/>
            <person name="Du H."/>
            <person name="Qi M."/>
            <person name="Li Y."/>
            <person name="Yu H."/>
            <person name="Cui Y."/>
            <person name="Wang N."/>
            <person name="Chen C."/>
            <person name="Wu H."/>
            <person name="Zhao Y."/>
            <person name="Zhang J."/>
            <person name="Li Y."/>
            <person name="Zhou W."/>
            <person name="Zhang B."/>
            <person name="Hu W."/>
            <person name="Eijk M."/>
            <person name="Tang J."/>
            <person name="Witsenboer H."/>
            <person name="Zhao S."/>
            <person name="Li Z."/>
            <person name="Zhang A."/>
            <person name="Wang D."/>
            <person name="Liang C."/>
        </authorList>
    </citation>
    <scope>NUCLEOTIDE SEQUENCE [LARGE SCALE GENOMIC DNA]</scope>
    <source>
        <strain evidence="5">cv. G1812</strain>
    </source>
</reference>
<dbReference type="RefSeq" id="XP_048533642.1">
    <property type="nucleotide sequence ID" value="XM_048677685.1"/>
</dbReference>
<dbReference type="PANTHER" id="PTHR34122">
    <property type="entry name" value="EXPRESSED PROTEIN-RELATED"/>
    <property type="match status" value="1"/>
</dbReference>
<accession>A0A8R7QW75</accession>
<feature type="region of interest" description="Disordered" evidence="3">
    <location>
        <begin position="1"/>
        <end position="142"/>
    </location>
</feature>
<dbReference type="PANTHER" id="PTHR34122:SF1">
    <property type="entry name" value="EXPRESSED PROTEIN"/>
    <property type="match status" value="1"/>
</dbReference>
<evidence type="ECO:0000313" key="5">
    <source>
        <dbReference type="EnsemblPlants" id="TuG1812G0600003460.01.T01"/>
    </source>
</evidence>
<dbReference type="OrthoDB" id="686202at2759"/>
<sequence length="309" mass="32549">MRIRRRPQAQQQQALPPCPLPLQPSDPFTAPHPPPPPNAEEQRSGDEAEQGKKRRIQSEVELHPHPLRPDADPGPPALPSGPQGGIVVVAGRISSGDDDDGPPVHDHGHGGGAQRQGAAAADGRTRTHESLENGHRNVPERPVIGAGERLVVPTMPVLPVDVKEGIKIGGGGAKKRRRGPPVLMEGSRCSRVNGRGWRCSQPTLVGYSLCEHHLGKGRGQRSASRAEPGRSWTNGAATLGRTEPSIRKKAAQPSVPVVTNGRAGAPKLGHTEPTSSRKNVDALAVVAAVAHDARDLPSLRAAPLAAEVD</sequence>
<reference evidence="5" key="3">
    <citation type="submission" date="2022-06" db="UniProtKB">
        <authorList>
            <consortium name="EnsemblPlants"/>
        </authorList>
    </citation>
    <scope>IDENTIFICATION</scope>
</reference>
<dbReference type="GeneID" id="125512592"/>
<dbReference type="EnsemblPlants" id="TuG1812G0600003460.01.T01">
    <property type="protein sequence ID" value="TuG1812G0600003460.01.T01"/>
    <property type="gene ID" value="TuG1812G0600003460.01"/>
</dbReference>
<reference evidence="6" key="1">
    <citation type="journal article" date="2013" name="Nature">
        <title>Draft genome of the wheat A-genome progenitor Triticum urartu.</title>
        <authorList>
            <person name="Ling H.Q."/>
            <person name="Zhao S."/>
            <person name="Liu D."/>
            <person name="Wang J."/>
            <person name="Sun H."/>
            <person name="Zhang C."/>
            <person name="Fan H."/>
            <person name="Li D."/>
            <person name="Dong L."/>
            <person name="Tao Y."/>
            <person name="Gao C."/>
            <person name="Wu H."/>
            <person name="Li Y."/>
            <person name="Cui Y."/>
            <person name="Guo X."/>
            <person name="Zheng S."/>
            <person name="Wang B."/>
            <person name="Yu K."/>
            <person name="Liang Q."/>
            <person name="Yang W."/>
            <person name="Lou X."/>
            <person name="Chen J."/>
            <person name="Feng M."/>
            <person name="Jian J."/>
            <person name="Zhang X."/>
            <person name="Luo G."/>
            <person name="Jiang Y."/>
            <person name="Liu J."/>
            <person name="Wang Z."/>
            <person name="Sha Y."/>
            <person name="Zhang B."/>
            <person name="Wu H."/>
            <person name="Tang D."/>
            <person name="Shen Q."/>
            <person name="Xue P."/>
            <person name="Zou S."/>
            <person name="Wang X."/>
            <person name="Liu X."/>
            <person name="Wang F."/>
            <person name="Yang Y."/>
            <person name="An X."/>
            <person name="Dong Z."/>
            <person name="Zhang K."/>
            <person name="Zhang X."/>
            <person name="Luo M.C."/>
            <person name="Dvorak J."/>
            <person name="Tong Y."/>
            <person name="Wang J."/>
            <person name="Yang H."/>
            <person name="Li Z."/>
            <person name="Wang D."/>
            <person name="Zhang A."/>
            <person name="Wang J."/>
        </authorList>
    </citation>
    <scope>NUCLEOTIDE SEQUENCE</scope>
    <source>
        <strain evidence="6">cv. G1812</strain>
    </source>
</reference>
<dbReference type="Gramene" id="TuG1812G0600003460.01.T01">
    <property type="protein sequence ID" value="TuG1812G0600003460.01.T01"/>
    <property type="gene ID" value="TuG1812G0600003460.01"/>
</dbReference>
<proteinExistence type="predicted"/>